<sequence>MERVRCKNSKSGIRQNYFTYDGNNVFIMPDVCNLIKNLKSTALRSSIKLPKEYCEAKGLPTEYVHCKFVADLWNIEQRKDSNRDEEFRLLHHLKREDIYPNNFQKMNVGSAVRFFSLKTAAAVETAVNCNLLPKDALTTAHFIRLIDEWFTLTSSKLRETSITKRNKEKI</sequence>
<name>A0AAV0XTU3_9HEMI</name>
<dbReference type="AlphaFoldDB" id="A0AAV0XTU3"/>
<organism evidence="2 3">
    <name type="scientific">Macrosiphum euphorbiae</name>
    <name type="common">potato aphid</name>
    <dbReference type="NCBI Taxonomy" id="13131"/>
    <lineage>
        <taxon>Eukaryota</taxon>
        <taxon>Metazoa</taxon>
        <taxon>Ecdysozoa</taxon>
        <taxon>Arthropoda</taxon>
        <taxon>Hexapoda</taxon>
        <taxon>Insecta</taxon>
        <taxon>Pterygota</taxon>
        <taxon>Neoptera</taxon>
        <taxon>Paraneoptera</taxon>
        <taxon>Hemiptera</taxon>
        <taxon>Sternorrhyncha</taxon>
        <taxon>Aphidomorpha</taxon>
        <taxon>Aphidoidea</taxon>
        <taxon>Aphididae</taxon>
        <taxon>Macrosiphini</taxon>
        <taxon>Macrosiphum</taxon>
    </lineage>
</organism>
<reference evidence="2 3" key="1">
    <citation type="submission" date="2023-01" db="EMBL/GenBank/DDBJ databases">
        <authorList>
            <person name="Whitehead M."/>
        </authorList>
    </citation>
    <scope>NUCLEOTIDE SEQUENCE [LARGE SCALE GENOMIC DNA]</scope>
</reference>
<evidence type="ECO:0000259" key="1">
    <source>
        <dbReference type="Pfam" id="PF21788"/>
    </source>
</evidence>
<dbReference type="Proteomes" id="UP001160148">
    <property type="component" value="Unassembled WGS sequence"/>
</dbReference>
<protein>
    <recommendedName>
        <fullName evidence="1">Transposable element P transposase-like GTP-binding insertion domain-containing protein</fullName>
    </recommendedName>
</protein>
<gene>
    <name evidence="2" type="ORF">MEUPH1_LOCUS25569</name>
</gene>
<dbReference type="Pfam" id="PF21788">
    <property type="entry name" value="TNP-like_GBD"/>
    <property type="match status" value="1"/>
</dbReference>
<feature type="domain" description="Transposable element P transposase-like GTP-binding insertion" evidence="1">
    <location>
        <begin position="84"/>
        <end position="156"/>
    </location>
</feature>
<comment type="caution">
    <text evidence="2">The sequence shown here is derived from an EMBL/GenBank/DDBJ whole genome shotgun (WGS) entry which is preliminary data.</text>
</comment>
<accession>A0AAV0XTU3</accession>
<evidence type="ECO:0000313" key="3">
    <source>
        <dbReference type="Proteomes" id="UP001160148"/>
    </source>
</evidence>
<keyword evidence="3" id="KW-1185">Reference proteome</keyword>
<evidence type="ECO:0000313" key="2">
    <source>
        <dbReference type="EMBL" id="CAI6371578.1"/>
    </source>
</evidence>
<proteinExistence type="predicted"/>
<dbReference type="InterPro" id="IPR048366">
    <property type="entry name" value="TNP-like_GBD"/>
</dbReference>
<dbReference type="EMBL" id="CARXXK010001014">
    <property type="protein sequence ID" value="CAI6371578.1"/>
    <property type="molecule type" value="Genomic_DNA"/>
</dbReference>